<evidence type="ECO:0000313" key="1">
    <source>
        <dbReference type="EMBL" id="VEI22281.1"/>
    </source>
</evidence>
<reference evidence="1 2" key="1">
    <citation type="submission" date="2018-12" db="EMBL/GenBank/DDBJ databases">
        <authorList>
            <consortium name="Pathogen Informatics"/>
        </authorList>
    </citation>
    <scope>NUCLEOTIDE SEQUENCE [LARGE SCALE GENOMIC DNA]</scope>
    <source>
        <strain evidence="1 2">NCTC10207</strain>
    </source>
</reference>
<evidence type="ECO:0000313" key="2">
    <source>
        <dbReference type="Proteomes" id="UP000282386"/>
    </source>
</evidence>
<proteinExistence type="predicted"/>
<gene>
    <name evidence="1" type="ORF">NCTC10207_00355</name>
</gene>
<dbReference type="Proteomes" id="UP000282386">
    <property type="component" value="Chromosome"/>
</dbReference>
<dbReference type="EMBL" id="LR134479">
    <property type="protein sequence ID" value="VEI22281.1"/>
    <property type="molecule type" value="Genomic_DNA"/>
</dbReference>
<accession>A0A7Z9A2A3</accession>
<protein>
    <submittedName>
        <fullName evidence="1">Uncharacterized protein</fullName>
    </submittedName>
</protein>
<name>A0A7Z9A2A3_9MICC</name>
<dbReference type="RefSeq" id="WP_232018602.1">
    <property type="nucleotide sequence ID" value="NZ_LR134479.1"/>
</dbReference>
<organism evidence="1 2">
    <name type="scientific">Rothia aeria</name>
    <dbReference type="NCBI Taxonomy" id="172042"/>
    <lineage>
        <taxon>Bacteria</taxon>
        <taxon>Bacillati</taxon>
        <taxon>Actinomycetota</taxon>
        <taxon>Actinomycetes</taxon>
        <taxon>Micrococcales</taxon>
        <taxon>Micrococcaceae</taxon>
        <taxon>Rothia</taxon>
    </lineage>
</organism>
<sequence>MAAKINAVVLATGSQIGPQMALRSVNQLGVYISTSCSRRLARPSSSGSTAASCARLVIATALWKAARSWACLVAMVCCQASVKTWAIEDILGSDASTILAKARVDVESVMEHGVGVVA</sequence>
<dbReference type="AlphaFoldDB" id="A0A7Z9A2A3"/>